<gene>
    <name evidence="7" type="ORF">ACFPQ9_40580</name>
</gene>
<dbReference type="SUPFAM" id="SSF53383">
    <property type="entry name" value="PLP-dependent transferases"/>
    <property type="match status" value="1"/>
</dbReference>
<dbReference type="RefSeq" id="WP_380864634.1">
    <property type="nucleotide sequence ID" value="NZ_JBHSKM010000046.1"/>
</dbReference>
<dbReference type="PANTHER" id="PTHR43525:SF2">
    <property type="entry name" value="CYSTATHIONINE BETA-LYASE-RELATED"/>
    <property type="match status" value="1"/>
</dbReference>
<sequence>MTRIPHETSGEPNPLRALTLDRLRCRTSMKWRAYPDDVLPLWVAEMDVLPAEAVVRAITDALALGETGYPAGTGYAEALAGFAEKRWGWDGLAVERTAIVPDVMLGVVEMLKLVTGPGDPVVVNSPVYPPFYQFVDHMDRQVVEAPLGSDLRIDLDVLEETFRRVTEGGRAAAFLLCSPHNPTGTVHTADELAAVAALADRHGVRVVIDEIHAPITARGVDFVPYLSVTGGANGLSLMSASKAWNLAGLKAALAIAGPDSAADLARLPEEVSHGPSHVGIIAHSAALRDGTDWLDSLLAGLDENRRLLADLLAEHLPAITHRPAEATYLAWLDCRALGLDDDPAEVFLRRGRVALNSGIPFGTGGAGHVRLNLATSPELIEEGVRRMAAALD</sequence>
<comment type="cofactor">
    <cofactor evidence="1">
        <name>pyridoxal 5'-phosphate</name>
        <dbReference type="ChEBI" id="CHEBI:597326"/>
    </cofactor>
</comment>
<dbReference type="Proteomes" id="UP001596263">
    <property type="component" value="Unassembled WGS sequence"/>
</dbReference>
<comment type="caution">
    <text evidence="7">The sequence shown here is derived from an EMBL/GenBank/DDBJ whole genome shotgun (WGS) entry which is preliminary data.</text>
</comment>
<comment type="similarity">
    <text evidence="5">Belongs to the class-II pyridoxal-phosphate-dependent aminotransferase family. MalY/PatB cystathionine beta-lyase subfamily.</text>
</comment>
<organism evidence="7 8">
    <name type="scientific">Streptomyces coerulescens</name>
    <dbReference type="NCBI Taxonomy" id="29304"/>
    <lineage>
        <taxon>Bacteria</taxon>
        <taxon>Bacillati</taxon>
        <taxon>Actinomycetota</taxon>
        <taxon>Actinomycetes</taxon>
        <taxon>Kitasatosporales</taxon>
        <taxon>Streptomycetaceae</taxon>
        <taxon>Streptomyces</taxon>
    </lineage>
</organism>
<dbReference type="Gene3D" id="3.40.640.10">
    <property type="entry name" value="Type I PLP-dependent aspartate aminotransferase-like (Major domain)"/>
    <property type="match status" value="1"/>
</dbReference>
<dbReference type="InterPro" id="IPR015421">
    <property type="entry name" value="PyrdxlP-dep_Trfase_major"/>
</dbReference>
<dbReference type="EMBL" id="JBHSKM010000046">
    <property type="protein sequence ID" value="MFC5220126.1"/>
    <property type="molecule type" value="Genomic_DNA"/>
</dbReference>
<dbReference type="InterPro" id="IPR015424">
    <property type="entry name" value="PyrdxlP-dep_Trfase"/>
</dbReference>
<evidence type="ECO:0000256" key="2">
    <source>
        <dbReference type="ARBA" id="ARBA00012224"/>
    </source>
</evidence>
<proteinExistence type="inferred from homology"/>
<name>A0ABW0CW09_STRCD</name>
<reference evidence="8" key="1">
    <citation type="journal article" date="2019" name="Int. J. Syst. Evol. Microbiol.">
        <title>The Global Catalogue of Microorganisms (GCM) 10K type strain sequencing project: providing services to taxonomists for standard genome sequencing and annotation.</title>
        <authorList>
            <consortium name="The Broad Institute Genomics Platform"/>
            <consortium name="The Broad Institute Genome Sequencing Center for Infectious Disease"/>
            <person name="Wu L."/>
            <person name="Ma J."/>
        </authorList>
    </citation>
    <scope>NUCLEOTIDE SEQUENCE [LARGE SCALE GENOMIC DNA]</scope>
    <source>
        <strain evidence="8">KCTC 42586</strain>
    </source>
</reference>
<keyword evidence="8" id="KW-1185">Reference proteome</keyword>
<evidence type="ECO:0000313" key="7">
    <source>
        <dbReference type="EMBL" id="MFC5220126.1"/>
    </source>
</evidence>
<keyword evidence="4 7" id="KW-0456">Lyase</keyword>
<dbReference type="PANTHER" id="PTHR43525">
    <property type="entry name" value="PROTEIN MALY"/>
    <property type="match status" value="1"/>
</dbReference>
<keyword evidence="3" id="KW-0663">Pyridoxal phosphate</keyword>
<feature type="domain" description="Aminotransferase class I/classII large" evidence="6">
    <location>
        <begin position="37"/>
        <end position="386"/>
    </location>
</feature>
<evidence type="ECO:0000256" key="4">
    <source>
        <dbReference type="ARBA" id="ARBA00023239"/>
    </source>
</evidence>
<evidence type="ECO:0000256" key="1">
    <source>
        <dbReference type="ARBA" id="ARBA00001933"/>
    </source>
</evidence>
<evidence type="ECO:0000256" key="3">
    <source>
        <dbReference type="ARBA" id="ARBA00022898"/>
    </source>
</evidence>
<dbReference type="InterPro" id="IPR051798">
    <property type="entry name" value="Class-II_PLP-Dep_Aminotrans"/>
</dbReference>
<evidence type="ECO:0000259" key="6">
    <source>
        <dbReference type="Pfam" id="PF00155"/>
    </source>
</evidence>
<evidence type="ECO:0000313" key="8">
    <source>
        <dbReference type="Proteomes" id="UP001596263"/>
    </source>
</evidence>
<evidence type="ECO:0000256" key="5">
    <source>
        <dbReference type="ARBA" id="ARBA00037974"/>
    </source>
</evidence>
<accession>A0ABW0CW09</accession>
<dbReference type="CDD" id="cd00609">
    <property type="entry name" value="AAT_like"/>
    <property type="match status" value="1"/>
</dbReference>
<dbReference type="EC" id="4.4.1.13" evidence="2"/>
<dbReference type="Gene3D" id="3.90.1150.10">
    <property type="entry name" value="Aspartate Aminotransferase, domain 1"/>
    <property type="match status" value="1"/>
</dbReference>
<dbReference type="InterPro" id="IPR004839">
    <property type="entry name" value="Aminotransferase_I/II_large"/>
</dbReference>
<dbReference type="Pfam" id="PF00155">
    <property type="entry name" value="Aminotran_1_2"/>
    <property type="match status" value="1"/>
</dbReference>
<protein>
    <recommendedName>
        <fullName evidence="2">cysteine-S-conjugate beta-lyase</fullName>
        <ecNumber evidence="2">4.4.1.13</ecNumber>
    </recommendedName>
</protein>
<dbReference type="InterPro" id="IPR015422">
    <property type="entry name" value="PyrdxlP-dep_Trfase_small"/>
</dbReference>
<dbReference type="GO" id="GO:0047804">
    <property type="term" value="F:cysteine-S-conjugate beta-lyase activity"/>
    <property type="evidence" value="ECO:0007669"/>
    <property type="project" value="UniProtKB-EC"/>
</dbReference>